<feature type="transmembrane region" description="Helical" evidence="7">
    <location>
        <begin position="164"/>
        <end position="189"/>
    </location>
</feature>
<dbReference type="InterPro" id="IPR052049">
    <property type="entry name" value="Electron_transfer_protein"/>
</dbReference>
<feature type="transmembrane region" description="Helical" evidence="7">
    <location>
        <begin position="195"/>
        <end position="219"/>
    </location>
</feature>
<dbReference type="GO" id="GO:0005886">
    <property type="term" value="C:plasma membrane"/>
    <property type="evidence" value="ECO:0007669"/>
    <property type="project" value="UniProtKB-SubCell"/>
</dbReference>
<evidence type="ECO:0000313" key="9">
    <source>
        <dbReference type="Proteomes" id="UP000288178"/>
    </source>
</evidence>
<evidence type="ECO:0000313" key="8">
    <source>
        <dbReference type="EMBL" id="RVT52400.1"/>
    </source>
</evidence>
<keyword evidence="3" id="KW-1003">Cell membrane</keyword>
<organism evidence="8 9">
    <name type="scientific">Rubrivivax albus</name>
    <dbReference type="NCBI Taxonomy" id="2499835"/>
    <lineage>
        <taxon>Bacteria</taxon>
        <taxon>Pseudomonadati</taxon>
        <taxon>Pseudomonadota</taxon>
        <taxon>Betaproteobacteria</taxon>
        <taxon>Burkholderiales</taxon>
        <taxon>Sphaerotilaceae</taxon>
        <taxon>Rubrivivax</taxon>
    </lineage>
</organism>
<feature type="transmembrane region" description="Helical" evidence="7">
    <location>
        <begin position="282"/>
        <end position="305"/>
    </location>
</feature>
<feature type="transmembrane region" description="Helical" evidence="7">
    <location>
        <begin position="367"/>
        <end position="388"/>
    </location>
</feature>
<name>A0A3S2X268_9BURK</name>
<keyword evidence="9" id="KW-1185">Reference proteome</keyword>
<feature type="transmembrane region" description="Helical" evidence="7">
    <location>
        <begin position="240"/>
        <end position="262"/>
    </location>
</feature>
<dbReference type="EMBL" id="SACT01000002">
    <property type="protein sequence ID" value="RVT52400.1"/>
    <property type="molecule type" value="Genomic_DNA"/>
</dbReference>
<keyword evidence="4 7" id="KW-0812">Transmembrane</keyword>
<dbReference type="PANTHER" id="PTHR34856">
    <property type="entry name" value="PROTEIN NRFD"/>
    <property type="match status" value="1"/>
</dbReference>
<evidence type="ECO:0000256" key="7">
    <source>
        <dbReference type="SAM" id="Phobius"/>
    </source>
</evidence>
<feature type="transmembrane region" description="Helical" evidence="7">
    <location>
        <begin position="59"/>
        <end position="81"/>
    </location>
</feature>
<evidence type="ECO:0000256" key="4">
    <source>
        <dbReference type="ARBA" id="ARBA00022692"/>
    </source>
</evidence>
<dbReference type="AlphaFoldDB" id="A0A3S2X268"/>
<proteinExistence type="inferred from homology"/>
<dbReference type="InterPro" id="IPR005614">
    <property type="entry name" value="NrfD-like"/>
</dbReference>
<evidence type="ECO:0000256" key="1">
    <source>
        <dbReference type="ARBA" id="ARBA00004651"/>
    </source>
</evidence>
<dbReference type="RefSeq" id="WP_128197676.1">
    <property type="nucleotide sequence ID" value="NZ_SACT01000002.1"/>
</dbReference>
<comment type="similarity">
    <text evidence="2">Belongs to the NrfD family.</text>
</comment>
<gene>
    <name evidence="8" type="ORF">ENE75_08145</name>
</gene>
<comment type="subcellular location">
    <subcellularLocation>
        <location evidence="1">Cell membrane</location>
        <topology evidence="1">Multi-pass membrane protein</topology>
    </subcellularLocation>
</comment>
<feature type="transmembrane region" description="Helical" evidence="7">
    <location>
        <begin position="312"/>
        <end position="334"/>
    </location>
</feature>
<dbReference type="PANTHER" id="PTHR34856:SF2">
    <property type="entry name" value="PROTEIN NRFD"/>
    <property type="match status" value="1"/>
</dbReference>
<accession>A0A3S2X268</accession>
<reference evidence="8 9" key="1">
    <citation type="submission" date="2019-01" db="EMBL/GenBank/DDBJ databases">
        <authorList>
            <person name="Chen W.-M."/>
        </authorList>
    </citation>
    <scope>NUCLEOTIDE SEQUENCE [LARGE SCALE GENOMIC DNA]</scope>
    <source>
        <strain evidence="8 9">ICH-3</strain>
    </source>
</reference>
<evidence type="ECO:0000256" key="3">
    <source>
        <dbReference type="ARBA" id="ARBA00022475"/>
    </source>
</evidence>
<feature type="transmembrane region" description="Helical" evidence="7">
    <location>
        <begin position="93"/>
        <end position="111"/>
    </location>
</feature>
<keyword evidence="6 7" id="KW-0472">Membrane</keyword>
<evidence type="ECO:0000256" key="5">
    <source>
        <dbReference type="ARBA" id="ARBA00022989"/>
    </source>
</evidence>
<sequence>MNTTAALRPTPQAQTRLFWMLLALGAAVTGIGLLAAHHMETAGHVATGMDNQVVWGLPHVFAIFMIVAASGVLNVASVGSVFGQPAYKVRAPLSGLLCIAMLAGGLMVLMLDLGRPDRVIVAATHYNFTSVFAWNVFLYSGMVGIVAVYLWTMAERRLNPYSKPAGLAALVWRFLLTTGTGSIFGFLVARQAYQSALLAPMFIVLSFGWGLAVFLLVQAAMMRWNGQAMPGDVQRRLNRLLGVFVAAALYLVAVYHLTNLYFARQQAFEAFILLGQNGGDLFAGLLWVGFVGVGSVLPMVMLFSARFANPRWTLVAATLVVLGAFAFLYVFIIGGQAFPLEIFPGWAASSSFGDGHVAHYVPKLPEWLLGLGGLGAAFVLTTVGVRVLDVMPRDENLKA</sequence>
<keyword evidence="5 7" id="KW-1133">Transmembrane helix</keyword>
<protein>
    <submittedName>
        <fullName evidence="8">Molybdopterin oxidoreductase</fullName>
    </submittedName>
</protein>
<dbReference type="OrthoDB" id="9765987at2"/>
<dbReference type="Pfam" id="PF03916">
    <property type="entry name" value="NrfD"/>
    <property type="match status" value="1"/>
</dbReference>
<comment type="caution">
    <text evidence="8">The sequence shown here is derived from an EMBL/GenBank/DDBJ whole genome shotgun (WGS) entry which is preliminary data.</text>
</comment>
<feature type="transmembrane region" description="Helical" evidence="7">
    <location>
        <begin position="131"/>
        <end position="152"/>
    </location>
</feature>
<feature type="transmembrane region" description="Helical" evidence="7">
    <location>
        <begin position="17"/>
        <end position="39"/>
    </location>
</feature>
<dbReference type="Proteomes" id="UP000288178">
    <property type="component" value="Unassembled WGS sequence"/>
</dbReference>
<evidence type="ECO:0000256" key="6">
    <source>
        <dbReference type="ARBA" id="ARBA00023136"/>
    </source>
</evidence>
<evidence type="ECO:0000256" key="2">
    <source>
        <dbReference type="ARBA" id="ARBA00008929"/>
    </source>
</evidence>